<evidence type="ECO:0000259" key="5">
    <source>
        <dbReference type="PROSITE" id="PS51464"/>
    </source>
</evidence>
<dbReference type="PROSITE" id="PS51371">
    <property type="entry name" value="CBS"/>
    <property type="match status" value="2"/>
</dbReference>
<dbReference type="Pfam" id="PF01380">
    <property type="entry name" value="SIS"/>
    <property type="match status" value="1"/>
</dbReference>
<dbReference type="InterPro" id="IPR046342">
    <property type="entry name" value="CBS_dom_sf"/>
</dbReference>
<dbReference type="GO" id="GO:0005975">
    <property type="term" value="P:carbohydrate metabolic process"/>
    <property type="evidence" value="ECO:0007669"/>
    <property type="project" value="InterPro"/>
</dbReference>
<dbReference type="InterPro" id="IPR050986">
    <property type="entry name" value="GutQ/KpsF_isomerases"/>
</dbReference>
<gene>
    <name evidence="6" type="ORF">MNB_SV-5-115</name>
</gene>
<dbReference type="EMBL" id="FPKX01000064">
    <property type="protein sequence ID" value="SFZ98869.1"/>
    <property type="molecule type" value="Genomic_DNA"/>
</dbReference>
<evidence type="ECO:0000313" key="6">
    <source>
        <dbReference type="EMBL" id="SFZ98869.1"/>
    </source>
</evidence>
<keyword evidence="2" id="KW-0677">Repeat</keyword>
<keyword evidence="3" id="KW-0129">CBS domain</keyword>
<reference evidence="6" key="1">
    <citation type="submission" date="2016-10" db="EMBL/GenBank/DDBJ databases">
        <authorList>
            <person name="de Groot N.N."/>
        </authorList>
    </citation>
    <scope>NUCLEOTIDE SEQUENCE</scope>
</reference>
<evidence type="ECO:0000256" key="1">
    <source>
        <dbReference type="ARBA" id="ARBA00008165"/>
    </source>
</evidence>
<dbReference type="SUPFAM" id="SSF53697">
    <property type="entry name" value="SIS domain"/>
    <property type="match status" value="1"/>
</dbReference>
<dbReference type="FunFam" id="3.40.50.10490:FF:000011">
    <property type="entry name" value="Arabinose 5-phosphate isomerase"/>
    <property type="match status" value="1"/>
</dbReference>
<organism evidence="6">
    <name type="scientific">hydrothermal vent metagenome</name>
    <dbReference type="NCBI Taxonomy" id="652676"/>
    <lineage>
        <taxon>unclassified sequences</taxon>
        <taxon>metagenomes</taxon>
        <taxon>ecological metagenomes</taxon>
    </lineage>
</organism>
<dbReference type="InterPro" id="IPR001347">
    <property type="entry name" value="SIS_dom"/>
</dbReference>
<evidence type="ECO:0000259" key="4">
    <source>
        <dbReference type="PROSITE" id="PS51371"/>
    </source>
</evidence>
<dbReference type="Pfam" id="PF00571">
    <property type="entry name" value="CBS"/>
    <property type="match status" value="2"/>
</dbReference>
<proteinExistence type="inferred from homology"/>
<feature type="domain" description="CBS" evidence="4">
    <location>
        <begin position="267"/>
        <end position="322"/>
    </location>
</feature>
<feature type="domain" description="CBS" evidence="4">
    <location>
        <begin position="201"/>
        <end position="259"/>
    </location>
</feature>
<dbReference type="PANTHER" id="PTHR42745">
    <property type="match status" value="1"/>
</dbReference>
<dbReference type="NCBIfam" id="TIGR00393">
    <property type="entry name" value="kpsF"/>
    <property type="match status" value="1"/>
</dbReference>
<name>A0A1W1EFP4_9ZZZZ</name>
<dbReference type="PROSITE" id="PS51464">
    <property type="entry name" value="SIS"/>
    <property type="match status" value="1"/>
</dbReference>
<dbReference type="EC" id="5.3.1.13" evidence="6"/>
<feature type="domain" description="SIS" evidence="5">
    <location>
        <begin position="32"/>
        <end position="175"/>
    </location>
</feature>
<dbReference type="PANTHER" id="PTHR42745:SF1">
    <property type="entry name" value="ARABINOSE 5-PHOSPHATE ISOMERASE KDSD"/>
    <property type="match status" value="1"/>
</dbReference>
<dbReference type="AlphaFoldDB" id="A0A1W1EFP4"/>
<evidence type="ECO:0000256" key="2">
    <source>
        <dbReference type="ARBA" id="ARBA00022737"/>
    </source>
</evidence>
<sequence length="322" mass="34856">MDIIKIAQETFSLEADALNKAADRLDHNFVDAIDLILNTKGKLIITGVGKSGLVGAKMAATFASTGTSSFFLHPTEALHGDLGMIGEDDTVIAISSSGESEELTKILPHIKRFNIQLIGMTGNKNSSLGSYSDVFLDISVDKEACPLNIAPTTSTTLTMALGDALAVALMKKRGFKREDFASFHPGGALGKKLFIKIKDLMKSENLPIISDKTNLKEAIVTMSEGKLGTVLIVNENRQFSALLSDGDLRRALMKDGFSMDHLAIKYATLNPKSYNNTELLASDALEIIENERIQLLPITNDKDEIIGVLHIHDLINAGIKSK</sequence>
<dbReference type="InterPro" id="IPR004800">
    <property type="entry name" value="KdsD/KpsF-type"/>
</dbReference>
<dbReference type="Gene3D" id="3.10.580.10">
    <property type="entry name" value="CBS-domain"/>
    <property type="match status" value="1"/>
</dbReference>
<dbReference type="GO" id="GO:0019146">
    <property type="term" value="F:arabinose-5-phosphate isomerase activity"/>
    <property type="evidence" value="ECO:0007669"/>
    <property type="project" value="UniProtKB-EC"/>
</dbReference>
<keyword evidence="6" id="KW-0413">Isomerase</keyword>
<dbReference type="PIRSF" id="PIRSF004692">
    <property type="entry name" value="KdsD_KpsF"/>
    <property type="match status" value="1"/>
</dbReference>
<evidence type="ECO:0000256" key="3">
    <source>
        <dbReference type="ARBA" id="ARBA00023122"/>
    </source>
</evidence>
<dbReference type="GO" id="GO:1901135">
    <property type="term" value="P:carbohydrate derivative metabolic process"/>
    <property type="evidence" value="ECO:0007669"/>
    <property type="project" value="InterPro"/>
</dbReference>
<dbReference type="InterPro" id="IPR000644">
    <property type="entry name" value="CBS_dom"/>
</dbReference>
<dbReference type="CDD" id="cd04604">
    <property type="entry name" value="CBS_pair_SIS_assoc"/>
    <property type="match status" value="1"/>
</dbReference>
<comment type="similarity">
    <text evidence="1">Belongs to the SIS family. GutQ/KpsF subfamily.</text>
</comment>
<dbReference type="InterPro" id="IPR035474">
    <property type="entry name" value="SIS_Kpsf"/>
</dbReference>
<dbReference type="Gene3D" id="3.40.50.10490">
    <property type="entry name" value="Glucose-6-phosphate isomerase like protein, domain 1"/>
    <property type="match status" value="1"/>
</dbReference>
<dbReference type="GO" id="GO:0097367">
    <property type="term" value="F:carbohydrate derivative binding"/>
    <property type="evidence" value="ECO:0007669"/>
    <property type="project" value="InterPro"/>
</dbReference>
<dbReference type="CDD" id="cd05014">
    <property type="entry name" value="SIS_Kpsf"/>
    <property type="match status" value="1"/>
</dbReference>
<accession>A0A1W1EFP4</accession>
<dbReference type="InterPro" id="IPR046348">
    <property type="entry name" value="SIS_dom_sf"/>
</dbReference>
<protein>
    <submittedName>
        <fullName evidence="6">Arabinose 5-phosphate isomerase</fullName>
        <ecNumber evidence="6">5.3.1.13</ecNumber>
    </submittedName>
</protein>